<reference evidence="2 3" key="1">
    <citation type="submission" date="2019-06" db="EMBL/GenBank/DDBJ databases">
        <title>Whole genome shotgun sequence of Brevibacillus parabrevis NBRC 12334.</title>
        <authorList>
            <person name="Hosoyama A."/>
            <person name="Uohara A."/>
            <person name="Ohji S."/>
            <person name="Ichikawa N."/>
        </authorList>
    </citation>
    <scope>NUCLEOTIDE SEQUENCE [LARGE SCALE GENOMIC DNA]</scope>
    <source>
        <strain evidence="2 3">NBRC 12334</strain>
    </source>
</reference>
<dbReference type="SUPFAM" id="SSF54427">
    <property type="entry name" value="NTF2-like"/>
    <property type="match status" value="1"/>
</dbReference>
<protein>
    <recommendedName>
        <fullName evidence="1">SnoaL-like domain-containing protein</fullName>
    </recommendedName>
</protein>
<proteinExistence type="predicted"/>
<dbReference type="Gene3D" id="3.10.450.50">
    <property type="match status" value="1"/>
</dbReference>
<dbReference type="AlphaFoldDB" id="A0A4Y3PND3"/>
<dbReference type="InterPro" id="IPR032710">
    <property type="entry name" value="NTF2-like_dom_sf"/>
</dbReference>
<dbReference type="RefSeq" id="WP_167470221.1">
    <property type="nucleotide sequence ID" value="NZ_BJMH01000028.1"/>
</dbReference>
<keyword evidence="3" id="KW-1185">Reference proteome</keyword>
<sequence>MKAAEIVSEFFQREANQDIQGMGSLMSSDIVYEMPFGLQAGQIKGKEKLLQLLDQFIGKENGMYAAWEISNIRVYPVGDGKTELVFAEMESKGTVKQSGFAYAQSYVSLVQVSDGQICLWREYFNPIPLQHALASIDDHK</sequence>
<organism evidence="2 3">
    <name type="scientific">Brevibacillus parabrevis</name>
    <dbReference type="NCBI Taxonomy" id="54914"/>
    <lineage>
        <taxon>Bacteria</taxon>
        <taxon>Bacillati</taxon>
        <taxon>Bacillota</taxon>
        <taxon>Bacilli</taxon>
        <taxon>Bacillales</taxon>
        <taxon>Paenibacillaceae</taxon>
        <taxon>Brevibacillus</taxon>
    </lineage>
</organism>
<dbReference type="InterPro" id="IPR037401">
    <property type="entry name" value="SnoaL-like"/>
</dbReference>
<accession>A0A4Y3PND3</accession>
<comment type="caution">
    <text evidence="2">The sequence shown here is derived from an EMBL/GenBank/DDBJ whole genome shotgun (WGS) entry which is preliminary data.</text>
</comment>
<name>A0A4Y3PND3_BREPA</name>
<dbReference type="EMBL" id="BJMH01000028">
    <property type="protein sequence ID" value="GEB34834.1"/>
    <property type="molecule type" value="Genomic_DNA"/>
</dbReference>
<dbReference type="Proteomes" id="UP000316882">
    <property type="component" value="Unassembled WGS sequence"/>
</dbReference>
<dbReference type="Pfam" id="PF12680">
    <property type="entry name" value="SnoaL_2"/>
    <property type="match status" value="1"/>
</dbReference>
<gene>
    <name evidence="2" type="ORF">BPA01_44140</name>
</gene>
<evidence type="ECO:0000313" key="2">
    <source>
        <dbReference type="EMBL" id="GEB34834.1"/>
    </source>
</evidence>
<feature type="domain" description="SnoaL-like" evidence="1">
    <location>
        <begin position="7"/>
        <end position="119"/>
    </location>
</feature>
<evidence type="ECO:0000259" key="1">
    <source>
        <dbReference type="Pfam" id="PF12680"/>
    </source>
</evidence>
<evidence type="ECO:0000313" key="3">
    <source>
        <dbReference type="Proteomes" id="UP000316882"/>
    </source>
</evidence>